<dbReference type="RefSeq" id="WP_380116447.1">
    <property type="nucleotide sequence ID" value="NZ_JBHSIU010000019.1"/>
</dbReference>
<name>A0ABV9VY90_9ACTN</name>
<accession>A0ABV9VY90</accession>
<protein>
    <submittedName>
        <fullName evidence="2">DUF4873 domain-containing protein</fullName>
    </submittedName>
</protein>
<dbReference type="Proteomes" id="UP001595912">
    <property type="component" value="Unassembled WGS sequence"/>
</dbReference>
<evidence type="ECO:0000259" key="1">
    <source>
        <dbReference type="Pfam" id="PF16170"/>
    </source>
</evidence>
<gene>
    <name evidence="2" type="ORF">ACFPIJ_18900</name>
</gene>
<dbReference type="InterPro" id="IPR032371">
    <property type="entry name" value="DUF4873"/>
</dbReference>
<comment type="caution">
    <text evidence="2">The sequence shown here is derived from an EMBL/GenBank/DDBJ whole genome shotgun (WGS) entry which is preliminary data.</text>
</comment>
<dbReference type="Pfam" id="PF16170">
    <property type="entry name" value="DUF4873"/>
    <property type="match status" value="1"/>
</dbReference>
<evidence type="ECO:0000313" key="3">
    <source>
        <dbReference type="Proteomes" id="UP001595912"/>
    </source>
</evidence>
<proteinExistence type="predicted"/>
<dbReference type="EMBL" id="JBHSIU010000019">
    <property type="protein sequence ID" value="MFC4999897.1"/>
    <property type="molecule type" value="Genomic_DNA"/>
</dbReference>
<sequence length="99" mass="10560">MPEEPQPVKAELLVDGAAHAVELHLSGHFQPLDGRYHWGGRMTGAADVPEEISALVRAGRRDVQLRCAPADPVPARLLDIDPWGNVRFAGTGAPPHGAV</sequence>
<feature type="domain" description="DUF4873" evidence="1">
    <location>
        <begin position="9"/>
        <end position="96"/>
    </location>
</feature>
<reference evidence="3" key="1">
    <citation type="journal article" date="2019" name="Int. J. Syst. Evol. Microbiol.">
        <title>The Global Catalogue of Microorganisms (GCM) 10K type strain sequencing project: providing services to taxonomists for standard genome sequencing and annotation.</title>
        <authorList>
            <consortium name="The Broad Institute Genomics Platform"/>
            <consortium name="The Broad Institute Genome Sequencing Center for Infectious Disease"/>
            <person name="Wu L."/>
            <person name="Ma J."/>
        </authorList>
    </citation>
    <scope>NUCLEOTIDE SEQUENCE [LARGE SCALE GENOMIC DNA]</scope>
    <source>
        <strain evidence="3">CGMCC 4.7152</strain>
    </source>
</reference>
<evidence type="ECO:0000313" key="2">
    <source>
        <dbReference type="EMBL" id="MFC4999897.1"/>
    </source>
</evidence>
<keyword evidence="3" id="KW-1185">Reference proteome</keyword>
<organism evidence="2 3">
    <name type="scientific">Dactylosporangium cerinum</name>
    <dbReference type="NCBI Taxonomy" id="1434730"/>
    <lineage>
        <taxon>Bacteria</taxon>
        <taxon>Bacillati</taxon>
        <taxon>Actinomycetota</taxon>
        <taxon>Actinomycetes</taxon>
        <taxon>Micromonosporales</taxon>
        <taxon>Micromonosporaceae</taxon>
        <taxon>Dactylosporangium</taxon>
    </lineage>
</organism>